<evidence type="ECO:0000259" key="18">
    <source>
        <dbReference type="PROSITE" id="PS50999"/>
    </source>
</evidence>
<evidence type="ECO:0000256" key="15">
    <source>
        <dbReference type="SAM" id="MobiDB-lite"/>
    </source>
</evidence>
<dbReference type="GO" id="GO:0005507">
    <property type="term" value="F:copper ion binding"/>
    <property type="evidence" value="ECO:0007669"/>
    <property type="project" value="InterPro"/>
</dbReference>
<feature type="domain" description="Cytochrome oxidase subunit II copper A binding" evidence="17">
    <location>
        <begin position="157"/>
        <end position="269"/>
    </location>
</feature>
<keyword evidence="4" id="KW-1003">Cell membrane</keyword>
<comment type="subcellular location">
    <subcellularLocation>
        <location evidence="1">Cell membrane</location>
        <topology evidence="1">Multi-pass membrane protein</topology>
    </subcellularLocation>
</comment>
<feature type="transmembrane region" description="Helical" evidence="16">
    <location>
        <begin position="67"/>
        <end position="91"/>
    </location>
</feature>
<dbReference type="InterPro" id="IPR011759">
    <property type="entry name" value="Cyt_c_oxidase_su2_TM_dom"/>
</dbReference>
<feature type="domain" description="Cytochrome oxidase subunit II transmembrane region profile" evidence="18">
    <location>
        <begin position="45"/>
        <end position="142"/>
    </location>
</feature>
<evidence type="ECO:0000256" key="4">
    <source>
        <dbReference type="ARBA" id="ARBA00022475"/>
    </source>
</evidence>
<dbReference type="GO" id="GO:0004129">
    <property type="term" value="F:cytochrome-c oxidase activity"/>
    <property type="evidence" value="ECO:0007669"/>
    <property type="project" value="InterPro"/>
</dbReference>
<evidence type="ECO:0000256" key="13">
    <source>
        <dbReference type="ARBA" id="ARBA00023288"/>
    </source>
</evidence>
<gene>
    <name evidence="19" type="primary">cyoA</name>
    <name evidence="19" type="ORF">BHE75_04157</name>
</gene>
<dbReference type="Gene3D" id="1.10.287.90">
    <property type="match status" value="1"/>
</dbReference>
<dbReference type="CDD" id="cd04212">
    <property type="entry name" value="CuRO_UO_II"/>
    <property type="match status" value="1"/>
</dbReference>
<dbReference type="GO" id="GO:0016682">
    <property type="term" value="F:oxidoreductase activity, acting on diphenols and related substances as donors, oxygen as acceptor"/>
    <property type="evidence" value="ECO:0007669"/>
    <property type="project" value="InterPro"/>
</dbReference>
<dbReference type="Pfam" id="PF00116">
    <property type="entry name" value="COX2"/>
    <property type="match status" value="1"/>
</dbReference>
<dbReference type="GO" id="GO:0005886">
    <property type="term" value="C:plasma membrane"/>
    <property type="evidence" value="ECO:0007669"/>
    <property type="project" value="UniProtKB-SubCell"/>
</dbReference>
<keyword evidence="9 16" id="KW-1133">Transmembrane helix</keyword>
<evidence type="ECO:0000313" key="20">
    <source>
        <dbReference type="Proteomes" id="UP000179467"/>
    </source>
</evidence>
<dbReference type="Proteomes" id="UP000179467">
    <property type="component" value="Unassembled WGS sequence"/>
</dbReference>
<keyword evidence="20" id="KW-1185">Reference proteome</keyword>
<dbReference type="SUPFAM" id="SSF81464">
    <property type="entry name" value="Cytochrome c oxidase subunit II-like, transmembrane region"/>
    <property type="match status" value="1"/>
</dbReference>
<dbReference type="PANTHER" id="PTHR22888">
    <property type="entry name" value="CYTOCHROME C OXIDASE, SUBUNIT II"/>
    <property type="match status" value="1"/>
</dbReference>
<keyword evidence="5" id="KW-0679">Respiratory chain</keyword>
<evidence type="ECO:0000256" key="14">
    <source>
        <dbReference type="ARBA" id="ARBA00030198"/>
    </source>
</evidence>
<keyword evidence="8" id="KW-0249">Electron transport</keyword>
<evidence type="ECO:0000256" key="1">
    <source>
        <dbReference type="ARBA" id="ARBA00004651"/>
    </source>
</evidence>
<evidence type="ECO:0000256" key="12">
    <source>
        <dbReference type="ARBA" id="ARBA00023139"/>
    </source>
</evidence>
<evidence type="ECO:0000256" key="16">
    <source>
        <dbReference type="SAM" id="Phobius"/>
    </source>
</evidence>
<evidence type="ECO:0000256" key="3">
    <source>
        <dbReference type="ARBA" id="ARBA00022448"/>
    </source>
</evidence>
<dbReference type="GO" id="GO:0042773">
    <property type="term" value="P:ATP synthesis coupled electron transport"/>
    <property type="evidence" value="ECO:0007669"/>
    <property type="project" value="TreeGrafter"/>
</dbReference>
<keyword evidence="3" id="KW-0813">Transport</keyword>
<evidence type="ECO:0000256" key="7">
    <source>
        <dbReference type="ARBA" id="ARBA00022729"/>
    </source>
</evidence>
<evidence type="ECO:0000259" key="17">
    <source>
        <dbReference type="PROSITE" id="PS50857"/>
    </source>
</evidence>
<evidence type="ECO:0000256" key="2">
    <source>
        <dbReference type="ARBA" id="ARBA00007866"/>
    </source>
</evidence>
<organism evidence="19 20">
    <name type="scientific">Edaphosphingomonas haloaromaticamans</name>
    <dbReference type="NCBI Taxonomy" id="653954"/>
    <lineage>
        <taxon>Bacteria</taxon>
        <taxon>Pseudomonadati</taxon>
        <taxon>Pseudomonadota</taxon>
        <taxon>Alphaproteobacteria</taxon>
        <taxon>Sphingomonadales</taxon>
        <taxon>Rhizorhabdaceae</taxon>
        <taxon>Edaphosphingomonas</taxon>
    </lineage>
</organism>
<evidence type="ECO:0000256" key="9">
    <source>
        <dbReference type="ARBA" id="ARBA00022989"/>
    </source>
</evidence>
<keyword evidence="7" id="KW-0732">Signal</keyword>
<accession>A0A1S1HIR3</accession>
<dbReference type="AlphaFoldDB" id="A0A1S1HIR3"/>
<keyword evidence="12" id="KW-0564">Palmitate</keyword>
<evidence type="ECO:0000313" key="19">
    <source>
        <dbReference type="EMBL" id="OHT22135.1"/>
    </source>
</evidence>
<reference evidence="19 20" key="1">
    <citation type="submission" date="2016-09" db="EMBL/GenBank/DDBJ databases">
        <title>Metabolic pathway, cell adaptation mechanisms and a novel monoxygenase revealed through proteogenomic-transcription analysis of a Sphingomonas haloaromaticamans strain degrading the fungicide ortho-phenylphenol.</title>
        <authorList>
            <person name="Perruchon C."/>
            <person name="Papadopoulou E.S."/>
            <person name="Rousidou C."/>
            <person name="Vasileiadis S."/>
            <person name="Tanou G."/>
            <person name="Amoutzias G."/>
            <person name="Molassiotis A."/>
            <person name="Karpouzas D.G."/>
        </authorList>
    </citation>
    <scope>NUCLEOTIDE SEQUENCE [LARGE SCALE GENOMIC DNA]</scope>
    <source>
        <strain evidence="19 20">P3</strain>
    </source>
</reference>
<dbReference type="NCBIfam" id="TIGR01433">
    <property type="entry name" value="CyoA"/>
    <property type="match status" value="1"/>
</dbReference>
<dbReference type="SUPFAM" id="SSF49503">
    <property type="entry name" value="Cupredoxins"/>
    <property type="match status" value="1"/>
</dbReference>
<evidence type="ECO:0000256" key="11">
    <source>
        <dbReference type="ARBA" id="ARBA00023136"/>
    </source>
</evidence>
<keyword evidence="10" id="KW-0560">Oxidoreductase</keyword>
<keyword evidence="11 16" id="KW-0472">Membrane</keyword>
<comment type="similarity">
    <text evidence="2">Belongs to the cytochrome c oxidase subunit 2 family.</text>
</comment>
<dbReference type="Gene3D" id="2.60.40.420">
    <property type="entry name" value="Cupredoxins - blue copper proteins"/>
    <property type="match status" value="1"/>
</dbReference>
<dbReference type="PANTHER" id="PTHR22888:SF18">
    <property type="entry name" value="CYTOCHROME BO(3) UBIQUINOL OXIDASE SUBUNIT 2"/>
    <property type="match status" value="1"/>
</dbReference>
<dbReference type="PROSITE" id="PS50857">
    <property type="entry name" value="COX2_CUA"/>
    <property type="match status" value="1"/>
</dbReference>
<name>A0A1S1HIR3_9SPHN</name>
<dbReference type="GO" id="GO:0009486">
    <property type="term" value="F:cytochrome bo3 ubiquinol oxidase activity"/>
    <property type="evidence" value="ECO:0007669"/>
    <property type="project" value="InterPro"/>
</dbReference>
<dbReference type="InterPro" id="IPR010514">
    <property type="entry name" value="COX_ARM"/>
</dbReference>
<evidence type="ECO:0000256" key="5">
    <source>
        <dbReference type="ARBA" id="ARBA00022660"/>
    </source>
</evidence>
<keyword evidence="6 16" id="KW-0812">Transmembrane</keyword>
<evidence type="ECO:0000256" key="8">
    <source>
        <dbReference type="ARBA" id="ARBA00022982"/>
    </source>
</evidence>
<dbReference type="InterPro" id="IPR008972">
    <property type="entry name" value="Cupredoxin"/>
</dbReference>
<feature type="region of interest" description="Disordered" evidence="15">
    <location>
        <begin position="375"/>
        <end position="416"/>
    </location>
</feature>
<dbReference type="InterPro" id="IPR002429">
    <property type="entry name" value="CcO_II-like_C"/>
</dbReference>
<feature type="transmembrane region" description="Helical" evidence="16">
    <location>
        <begin position="112"/>
        <end position="132"/>
    </location>
</feature>
<dbReference type="Pfam" id="PF06481">
    <property type="entry name" value="COX_ARM"/>
    <property type="match status" value="1"/>
</dbReference>
<keyword evidence="13" id="KW-0449">Lipoprotein</keyword>
<protein>
    <recommendedName>
        <fullName evidence="14">Ubiquinol oxidase polypeptide II</fullName>
    </recommendedName>
</protein>
<dbReference type="InterPro" id="IPR036257">
    <property type="entry name" value="Cyt_c_oxidase_su2_TM_sf"/>
</dbReference>
<evidence type="ECO:0000256" key="6">
    <source>
        <dbReference type="ARBA" id="ARBA00022692"/>
    </source>
</evidence>
<dbReference type="InterPro" id="IPR034227">
    <property type="entry name" value="CuRO_UO_II"/>
</dbReference>
<dbReference type="InterPro" id="IPR006333">
    <property type="entry name" value="Cyt_o_ubiquinol_oxidase_su2"/>
</dbReference>
<dbReference type="PROSITE" id="PS50999">
    <property type="entry name" value="COX2_TM"/>
    <property type="match status" value="1"/>
</dbReference>
<proteinExistence type="inferred from homology"/>
<dbReference type="EMBL" id="MIPT01000001">
    <property type="protein sequence ID" value="OHT22135.1"/>
    <property type="molecule type" value="Genomic_DNA"/>
</dbReference>
<comment type="caution">
    <text evidence="19">The sequence shown here is derived from an EMBL/GenBank/DDBJ whole genome shotgun (WGS) entry which is preliminary data.</text>
</comment>
<evidence type="ECO:0000256" key="10">
    <source>
        <dbReference type="ARBA" id="ARBA00023002"/>
    </source>
</evidence>
<sequence length="416" mass="44832">MSYVVCRVAALGARTMNQPALFPARAMRAARSGALIGAVVALGALLGGCNAVVLDPAGDVAKQQANLVVISTVLMLLIIVPVMALTVLFAWRYRQSNKEARYEPEWDHSTQLELLIWAAPLLIIICLGAITWTSTHLLDPYRPVSRVAKDQPVPADARPLEVEVVALDWKWLFIYPEYGIATVNELAAPVDRPINFRITSSSVMNSFYIPALAGQIYAMPGMETKLHAVLNKAGNYEGFSANYSGAGFSGMRFRFHGLDDAGFAAWVAKARAEKDRLDRKAYLELERPSENVPVRRFAAVDADLYDAVVNMCVEPGKMCMSEMMAIDAKGGLGKEGIRNVRQLTYDKHARRGAVLAPQPMMVGAVCAPPQPVKQAAAERPAPTGAPLTGAGLLRPGVIGGPPRASADAVVPRANNS</sequence>
<dbReference type="InterPro" id="IPR045187">
    <property type="entry name" value="CcO_II"/>
</dbReference>